<evidence type="ECO:0000313" key="3">
    <source>
        <dbReference type="Proteomes" id="UP000807353"/>
    </source>
</evidence>
<reference evidence="2" key="1">
    <citation type="submission" date="2020-11" db="EMBL/GenBank/DDBJ databases">
        <authorList>
            <consortium name="DOE Joint Genome Institute"/>
            <person name="Ahrendt S."/>
            <person name="Riley R."/>
            <person name="Andreopoulos W."/>
            <person name="Labutti K."/>
            <person name="Pangilinan J."/>
            <person name="Ruiz-Duenas F.J."/>
            <person name="Barrasa J.M."/>
            <person name="Sanchez-Garcia M."/>
            <person name="Camarero S."/>
            <person name="Miyauchi S."/>
            <person name="Serrano A."/>
            <person name="Linde D."/>
            <person name="Babiker R."/>
            <person name="Drula E."/>
            <person name="Ayuso-Fernandez I."/>
            <person name="Pacheco R."/>
            <person name="Padilla G."/>
            <person name="Ferreira P."/>
            <person name="Barriuso J."/>
            <person name="Kellner H."/>
            <person name="Castanera R."/>
            <person name="Alfaro M."/>
            <person name="Ramirez L."/>
            <person name="Pisabarro A.G."/>
            <person name="Kuo A."/>
            <person name="Tritt A."/>
            <person name="Lipzen A."/>
            <person name="He G."/>
            <person name="Yan M."/>
            <person name="Ng V."/>
            <person name="Cullen D."/>
            <person name="Martin F."/>
            <person name="Rosso M.-N."/>
            <person name="Henrissat B."/>
            <person name="Hibbett D."/>
            <person name="Martinez A.T."/>
            <person name="Grigoriev I.V."/>
        </authorList>
    </citation>
    <scope>NUCLEOTIDE SEQUENCE</scope>
    <source>
        <strain evidence="2">CBS 247.69</strain>
    </source>
</reference>
<dbReference type="Proteomes" id="UP000807353">
    <property type="component" value="Unassembled WGS sequence"/>
</dbReference>
<dbReference type="AlphaFoldDB" id="A0A9P5YDL5"/>
<comment type="caution">
    <text evidence="2">The sequence shown here is derived from an EMBL/GenBank/DDBJ whole genome shotgun (WGS) entry which is preliminary data.</text>
</comment>
<sequence length="72" mass="7832">MHSKFIAAFVISCMTAFVSASPVPISPPLDVEARNDRHYALPREAEALAAVVREPTPEPAPEADPGCRWQCI</sequence>
<dbReference type="OrthoDB" id="3044727at2759"/>
<dbReference type="EMBL" id="MU150240">
    <property type="protein sequence ID" value="KAF9466709.1"/>
    <property type="molecule type" value="Genomic_DNA"/>
</dbReference>
<protein>
    <submittedName>
        <fullName evidence="2">Uncharacterized protein</fullName>
    </submittedName>
</protein>
<evidence type="ECO:0000256" key="1">
    <source>
        <dbReference type="SAM" id="SignalP"/>
    </source>
</evidence>
<proteinExistence type="predicted"/>
<feature type="signal peptide" evidence="1">
    <location>
        <begin position="1"/>
        <end position="20"/>
    </location>
</feature>
<organism evidence="2 3">
    <name type="scientific">Collybia nuda</name>
    <dbReference type="NCBI Taxonomy" id="64659"/>
    <lineage>
        <taxon>Eukaryota</taxon>
        <taxon>Fungi</taxon>
        <taxon>Dikarya</taxon>
        <taxon>Basidiomycota</taxon>
        <taxon>Agaricomycotina</taxon>
        <taxon>Agaricomycetes</taxon>
        <taxon>Agaricomycetidae</taxon>
        <taxon>Agaricales</taxon>
        <taxon>Tricholomatineae</taxon>
        <taxon>Clitocybaceae</taxon>
        <taxon>Collybia</taxon>
    </lineage>
</organism>
<accession>A0A9P5YDL5</accession>
<name>A0A9P5YDL5_9AGAR</name>
<feature type="chain" id="PRO_5040139481" evidence="1">
    <location>
        <begin position="21"/>
        <end position="72"/>
    </location>
</feature>
<keyword evidence="1" id="KW-0732">Signal</keyword>
<evidence type="ECO:0000313" key="2">
    <source>
        <dbReference type="EMBL" id="KAF9466709.1"/>
    </source>
</evidence>
<gene>
    <name evidence="2" type="ORF">BDZ94DRAFT_1305944</name>
</gene>
<keyword evidence="3" id="KW-1185">Reference proteome</keyword>